<evidence type="ECO:0000313" key="1">
    <source>
        <dbReference type="EMBL" id="JAH15449.1"/>
    </source>
</evidence>
<protein>
    <submittedName>
        <fullName evidence="1">Uncharacterized protein</fullName>
    </submittedName>
</protein>
<dbReference type="EMBL" id="GBXM01093128">
    <property type="protein sequence ID" value="JAH15449.1"/>
    <property type="molecule type" value="Transcribed_RNA"/>
</dbReference>
<name>A0A0E9QF90_ANGAN</name>
<proteinExistence type="predicted"/>
<reference evidence="1" key="1">
    <citation type="submission" date="2014-11" db="EMBL/GenBank/DDBJ databases">
        <authorList>
            <person name="Amaro Gonzalez C."/>
        </authorList>
    </citation>
    <scope>NUCLEOTIDE SEQUENCE</scope>
</reference>
<accession>A0A0E9QF90</accession>
<sequence length="25" mass="3064">MDFYISKHSKVHDNIRWITEVILMS</sequence>
<organism evidence="1">
    <name type="scientific">Anguilla anguilla</name>
    <name type="common">European freshwater eel</name>
    <name type="synonym">Muraena anguilla</name>
    <dbReference type="NCBI Taxonomy" id="7936"/>
    <lineage>
        <taxon>Eukaryota</taxon>
        <taxon>Metazoa</taxon>
        <taxon>Chordata</taxon>
        <taxon>Craniata</taxon>
        <taxon>Vertebrata</taxon>
        <taxon>Euteleostomi</taxon>
        <taxon>Actinopterygii</taxon>
        <taxon>Neopterygii</taxon>
        <taxon>Teleostei</taxon>
        <taxon>Anguilliformes</taxon>
        <taxon>Anguillidae</taxon>
        <taxon>Anguilla</taxon>
    </lineage>
</organism>
<reference evidence="1" key="2">
    <citation type="journal article" date="2015" name="Fish Shellfish Immunol.">
        <title>Early steps in the European eel (Anguilla anguilla)-Vibrio vulnificus interaction in the gills: Role of the RtxA13 toxin.</title>
        <authorList>
            <person name="Callol A."/>
            <person name="Pajuelo D."/>
            <person name="Ebbesson L."/>
            <person name="Teles M."/>
            <person name="MacKenzie S."/>
            <person name="Amaro C."/>
        </authorList>
    </citation>
    <scope>NUCLEOTIDE SEQUENCE</scope>
</reference>
<dbReference type="AlphaFoldDB" id="A0A0E9QF90"/>